<feature type="non-terminal residue" evidence="1">
    <location>
        <position position="1"/>
    </location>
</feature>
<dbReference type="AlphaFoldDB" id="X1DB85"/>
<evidence type="ECO:0000313" key="1">
    <source>
        <dbReference type="EMBL" id="GAH05575.1"/>
    </source>
</evidence>
<gene>
    <name evidence="1" type="ORF">S01H4_62229</name>
</gene>
<comment type="caution">
    <text evidence="1">The sequence shown here is derived from an EMBL/GenBank/DDBJ whole genome shotgun (WGS) entry which is preliminary data.</text>
</comment>
<accession>X1DB85</accession>
<dbReference type="EMBL" id="BART01037087">
    <property type="protein sequence ID" value="GAH05575.1"/>
    <property type="molecule type" value="Genomic_DNA"/>
</dbReference>
<sequence>EIQVVIDKDGEQVKRAKGLEIGTYYLLDKSEVVLAPYDACRNN</sequence>
<reference evidence="1" key="1">
    <citation type="journal article" date="2014" name="Front. Microbiol.">
        <title>High frequency of phylogenetically diverse reductive dehalogenase-homologous genes in deep subseafloor sedimentary metagenomes.</title>
        <authorList>
            <person name="Kawai M."/>
            <person name="Futagami T."/>
            <person name="Toyoda A."/>
            <person name="Takaki Y."/>
            <person name="Nishi S."/>
            <person name="Hori S."/>
            <person name="Arai W."/>
            <person name="Tsubouchi T."/>
            <person name="Morono Y."/>
            <person name="Uchiyama I."/>
            <person name="Ito T."/>
            <person name="Fujiyama A."/>
            <person name="Inagaki F."/>
            <person name="Takami H."/>
        </authorList>
    </citation>
    <scope>NUCLEOTIDE SEQUENCE</scope>
    <source>
        <strain evidence="1">Expedition CK06-06</strain>
    </source>
</reference>
<protein>
    <submittedName>
        <fullName evidence="1">Uncharacterized protein</fullName>
    </submittedName>
</protein>
<name>X1DB85_9ZZZZ</name>
<proteinExistence type="predicted"/>
<organism evidence="1">
    <name type="scientific">marine sediment metagenome</name>
    <dbReference type="NCBI Taxonomy" id="412755"/>
    <lineage>
        <taxon>unclassified sequences</taxon>
        <taxon>metagenomes</taxon>
        <taxon>ecological metagenomes</taxon>
    </lineage>
</organism>